<name>A0A2S6HSM3_9FIRM</name>
<comment type="caution">
    <text evidence="5">The sequence shown here is derived from an EMBL/GenBank/DDBJ whole genome shotgun (WGS) entry which is preliminary data.</text>
</comment>
<protein>
    <submittedName>
        <fullName evidence="5">Fic/DOC family protein</fullName>
    </submittedName>
</protein>
<proteinExistence type="predicted"/>
<keyword evidence="6" id="KW-1185">Reference proteome</keyword>
<dbReference type="EMBL" id="PTJA01000006">
    <property type="protein sequence ID" value="PPK80686.1"/>
    <property type="molecule type" value="Genomic_DNA"/>
</dbReference>
<dbReference type="SUPFAM" id="SSF140931">
    <property type="entry name" value="Fic-like"/>
    <property type="match status" value="1"/>
</dbReference>
<dbReference type="Pfam" id="PF02661">
    <property type="entry name" value="Fic"/>
    <property type="match status" value="1"/>
</dbReference>
<dbReference type="Proteomes" id="UP000237749">
    <property type="component" value="Unassembled WGS sequence"/>
</dbReference>
<dbReference type="OrthoDB" id="9814400at2"/>
<dbReference type="GO" id="GO:0005524">
    <property type="term" value="F:ATP binding"/>
    <property type="evidence" value="ECO:0007669"/>
    <property type="project" value="UniProtKB-KW"/>
</dbReference>
<dbReference type="Gene3D" id="1.10.3290.10">
    <property type="entry name" value="Fido-like domain"/>
    <property type="match status" value="1"/>
</dbReference>
<organism evidence="5 6">
    <name type="scientific">Lacrimispora xylanisolvens</name>
    <dbReference type="NCBI Taxonomy" id="384636"/>
    <lineage>
        <taxon>Bacteria</taxon>
        <taxon>Bacillati</taxon>
        <taxon>Bacillota</taxon>
        <taxon>Clostridia</taxon>
        <taxon>Lachnospirales</taxon>
        <taxon>Lachnospiraceae</taxon>
        <taxon>Lacrimispora</taxon>
    </lineage>
</organism>
<evidence type="ECO:0000256" key="2">
    <source>
        <dbReference type="PIRSR" id="PIRSR640198-2"/>
    </source>
</evidence>
<evidence type="ECO:0000256" key="1">
    <source>
        <dbReference type="PIRSR" id="PIRSR640198-1"/>
    </source>
</evidence>
<dbReference type="InterPro" id="IPR040198">
    <property type="entry name" value="Fido_containing"/>
</dbReference>
<keyword evidence="2" id="KW-0547">Nucleotide-binding</keyword>
<sequence length="252" mass="29165">MDYKVILQKRDDYEQIKDSLPEITVKSYAQQFELQYTHNSTAIEGNTLTLLETKVVLEEGLSVGGKKLREIYEVINHNKAYQYVKDCIAEKKPLDEHIIKDLHAILMENIMIGGIYRNVDVYISGASHTPPSPNEMYRQVKAFYMDLQDRAIENVIELAAWTHAEFVRIHPFADGNGRTSRLIMNYQLMAHGFLPISIAKENRLEYFNVLEAYAVERDIKPFSNMIASLEEEQLDRYLGMAISQEQTQQQQL</sequence>
<reference evidence="5 6" key="1">
    <citation type="submission" date="2018-02" db="EMBL/GenBank/DDBJ databases">
        <title>Genomic Encyclopedia of Archaeal and Bacterial Type Strains, Phase II (KMG-II): from individual species to whole genera.</title>
        <authorList>
            <person name="Goeker M."/>
        </authorList>
    </citation>
    <scope>NUCLEOTIDE SEQUENCE [LARGE SCALE GENOMIC DNA]</scope>
    <source>
        <strain evidence="5 6">DSM 3808</strain>
    </source>
</reference>
<feature type="binding site" evidence="2">
    <location>
        <begin position="174"/>
        <end position="181"/>
    </location>
    <ligand>
        <name>ATP</name>
        <dbReference type="ChEBI" id="CHEBI:30616"/>
    </ligand>
</feature>
<evidence type="ECO:0000313" key="5">
    <source>
        <dbReference type="EMBL" id="PPK80686.1"/>
    </source>
</evidence>
<gene>
    <name evidence="5" type="ORF">BXY41_106277</name>
</gene>
<dbReference type="RefSeq" id="WP_104437366.1">
    <property type="nucleotide sequence ID" value="NZ_PTJA01000006.1"/>
</dbReference>
<evidence type="ECO:0000259" key="4">
    <source>
        <dbReference type="PROSITE" id="PS51459"/>
    </source>
</evidence>
<dbReference type="PROSITE" id="PS51459">
    <property type="entry name" value="FIDO"/>
    <property type="match status" value="1"/>
</dbReference>
<feature type="domain" description="Fido" evidence="4">
    <location>
        <begin position="94"/>
        <end position="228"/>
    </location>
</feature>
<dbReference type="InterPro" id="IPR036597">
    <property type="entry name" value="Fido-like_dom_sf"/>
</dbReference>
<dbReference type="PANTHER" id="PTHR13504:SF38">
    <property type="entry name" value="FIDO DOMAIN-CONTAINING PROTEIN"/>
    <property type="match status" value="1"/>
</dbReference>
<accession>A0A2S6HSM3</accession>
<dbReference type="PANTHER" id="PTHR13504">
    <property type="entry name" value="FIDO DOMAIN-CONTAINING PROTEIN DDB_G0283145"/>
    <property type="match status" value="1"/>
</dbReference>
<evidence type="ECO:0000313" key="6">
    <source>
        <dbReference type="Proteomes" id="UP000237749"/>
    </source>
</evidence>
<dbReference type="AlphaFoldDB" id="A0A2S6HSM3"/>
<evidence type="ECO:0000256" key="3">
    <source>
        <dbReference type="PIRSR" id="PIRSR640198-3"/>
    </source>
</evidence>
<feature type="site" description="Important for autoinhibition of adenylyltransferase activity" evidence="3">
    <location>
        <position position="44"/>
    </location>
</feature>
<keyword evidence="2" id="KW-0067">ATP-binding</keyword>
<dbReference type="InterPro" id="IPR003812">
    <property type="entry name" value="Fido"/>
</dbReference>
<feature type="active site" evidence="1">
    <location>
        <position position="170"/>
    </location>
</feature>